<name>A0AC60PJG1_IXOPE</name>
<reference evidence="1 2" key="1">
    <citation type="journal article" date="2020" name="Cell">
        <title>Large-Scale Comparative Analyses of Tick Genomes Elucidate Their Genetic Diversity and Vector Capacities.</title>
        <authorList>
            <consortium name="Tick Genome and Microbiome Consortium (TIGMIC)"/>
            <person name="Jia N."/>
            <person name="Wang J."/>
            <person name="Shi W."/>
            <person name="Du L."/>
            <person name="Sun Y."/>
            <person name="Zhan W."/>
            <person name="Jiang J.F."/>
            <person name="Wang Q."/>
            <person name="Zhang B."/>
            <person name="Ji P."/>
            <person name="Bell-Sakyi L."/>
            <person name="Cui X.M."/>
            <person name="Yuan T.T."/>
            <person name="Jiang B.G."/>
            <person name="Yang W.F."/>
            <person name="Lam T.T."/>
            <person name="Chang Q.C."/>
            <person name="Ding S.J."/>
            <person name="Wang X.J."/>
            <person name="Zhu J.G."/>
            <person name="Ruan X.D."/>
            <person name="Zhao L."/>
            <person name="Wei J.T."/>
            <person name="Ye R.Z."/>
            <person name="Que T.C."/>
            <person name="Du C.H."/>
            <person name="Zhou Y.H."/>
            <person name="Cheng J.X."/>
            <person name="Dai P.F."/>
            <person name="Guo W.B."/>
            <person name="Han X.H."/>
            <person name="Huang E.J."/>
            <person name="Li L.F."/>
            <person name="Wei W."/>
            <person name="Gao Y.C."/>
            <person name="Liu J.Z."/>
            <person name="Shao H.Z."/>
            <person name="Wang X."/>
            <person name="Wang C.C."/>
            <person name="Yang T.C."/>
            <person name="Huo Q.B."/>
            <person name="Li W."/>
            <person name="Chen H.Y."/>
            <person name="Chen S.E."/>
            <person name="Zhou L.G."/>
            <person name="Ni X.B."/>
            <person name="Tian J.H."/>
            <person name="Sheng Y."/>
            <person name="Liu T."/>
            <person name="Pan Y.S."/>
            <person name="Xia L.Y."/>
            <person name="Li J."/>
            <person name="Zhao F."/>
            <person name="Cao W.C."/>
        </authorList>
    </citation>
    <scope>NUCLEOTIDE SEQUENCE [LARGE SCALE GENOMIC DNA]</scope>
    <source>
        <strain evidence="1">Iper-2018</strain>
    </source>
</reference>
<comment type="caution">
    <text evidence="1">The sequence shown here is derived from an EMBL/GenBank/DDBJ whole genome shotgun (WGS) entry which is preliminary data.</text>
</comment>
<protein>
    <submittedName>
        <fullName evidence="1">Uncharacterized protein</fullName>
    </submittedName>
</protein>
<evidence type="ECO:0000313" key="2">
    <source>
        <dbReference type="Proteomes" id="UP000805193"/>
    </source>
</evidence>
<keyword evidence="2" id="KW-1185">Reference proteome</keyword>
<sequence>MLQLNEVILGPTFNTTTQAALALDIKGAFDNVDHQLILRNLTATSCGVKMYNDLRNFLRNRAATIGAGDLCKDPVNTPNKGTPHGAVISPTLLNLAVSELPPILERIPHMKCTPYADDLTIWTVSGSDREKQDALQAAVDEVQRYLRQAHLQILAARSVFILVCETRRSRRKPEPRDVIQVFLDDGSQILLEPRTRILGLHLQEVGKATHTLTLLQNQVTQILRIMHRVASRQHGLKEVDAIELVNALVVSHITHATPYMNLTKRNEEKLDVLIRKAYETNLWIHQTPPLRSYSSKHFYNGRPPRHSTRQTRPCPFR</sequence>
<accession>A0AC60PJG1</accession>
<gene>
    <name evidence="1" type="ORF">HPB47_003094</name>
</gene>
<evidence type="ECO:0000313" key="1">
    <source>
        <dbReference type="EMBL" id="KAG0421005.1"/>
    </source>
</evidence>
<dbReference type="Proteomes" id="UP000805193">
    <property type="component" value="Unassembled WGS sequence"/>
</dbReference>
<proteinExistence type="predicted"/>
<dbReference type="EMBL" id="JABSTQ010010439">
    <property type="protein sequence ID" value="KAG0421005.1"/>
    <property type="molecule type" value="Genomic_DNA"/>
</dbReference>
<organism evidence="1 2">
    <name type="scientific">Ixodes persulcatus</name>
    <name type="common">Taiga tick</name>
    <dbReference type="NCBI Taxonomy" id="34615"/>
    <lineage>
        <taxon>Eukaryota</taxon>
        <taxon>Metazoa</taxon>
        <taxon>Ecdysozoa</taxon>
        <taxon>Arthropoda</taxon>
        <taxon>Chelicerata</taxon>
        <taxon>Arachnida</taxon>
        <taxon>Acari</taxon>
        <taxon>Parasitiformes</taxon>
        <taxon>Ixodida</taxon>
        <taxon>Ixodoidea</taxon>
        <taxon>Ixodidae</taxon>
        <taxon>Ixodinae</taxon>
        <taxon>Ixodes</taxon>
    </lineage>
</organism>